<organism evidence="5 6">
    <name type="scientific">Pomacea canaliculata</name>
    <name type="common">Golden apple snail</name>
    <dbReference type="NCBI Taxonomy" id="400727"/>
    <lineage>
        <taxon>Eukaryota</taxon>
        <taxon>Metazoa</taxon>
        <taxon>Spiralia</taxon>
        <taxon>Lophotrochozoa</taxon>
        <taxon>Mollusca</taxon>
        <taxon>Gastropoda</taxon>
        <taxon>Caenogastropoda</taxon>
        <taxon>Architaenioglossa</taxon>
        <taxon>Ampullarioidea</taxon>
        <taxon>Ampullariidae</taxon>
        <taxon>Pomacea</taxon>
    </lineage>
</organism>
<gene>
    <name evidence="5" type="ORF">C0Q70_00040</name>
</gene>
<accession>A0A2T7PVN1</accession>
<dbReference type="InterPro" id="IPR024337">
    <property type="entry name" value="tRNA_splic_suSen54"/>
</dbReference>
<comment type="caution">
    <text evidence="5">The sequence shown here is derived from an EMBL/GenBank/DDBJ whole genome shotgun (WGS) entry which is preliminary data.</text>
</comment>
<dbReference type="STRING" id="400727.A0A2T7PVN1"/>
<dbReference type="InterPro" id="IPR024336">
    <property type="entry name" value="tRNA_splic_suSen54_N"/>
</dbReference>
<evidence type="ECO:0000256" key="1">
    <source>
        <dbReference type="ARBA" id="ARBA00005736"/>
    </source>
</evidence>
<dbReference type="PANTHER" id="PTHR21027:SF1">
    <property type="entry name" value="TRNA-SPLICING ENDONUCLEASE SUBUNIT SEN54"/>
    <property type="match status" value="1"/>
</dbReference>
<feature type="compositionally biased region" description="Basic residues" evidence="3">
    <location>
        <begin position="178"/>
        <end position="187"/>
    </location>
</feature>
<feature type="domain" description="tRNA-splicing endonuclease subunit Sen54 N-terminal" evidence="4">
    <location>
        <begin position="53"/>
        <end position="115"/>
    </location>
</feature>
<proteinExistence type="inferred from homology"/>
<dbReference type="AlphaFoldDB" id="A0A2T7PVN1"/>
<dbReference type="PANTHER" id="PTHR21027">
    <property type="entry name" value="TRNA-SPLICING ENDONUCLEASE SUBUNIT SEN54"/>
    <property type="match status" value="1"/>
</dbReference>
<dbReference type="Proteomes" id="UP000245119">
    <property type="component" value="Linkage Group LG1"/>
</dbReference>
<dbReference type="GO" id="GO:0000214">
    <property type="term" value="C:tRNA-intron endonuclease complex"/>
    <property type="evidence" value="ECO:0007669"/>
    <property type="project" value="TreeGrafter"/>
</dbReference>
<dbReference type="GO" id="GO:0000379">
    <property type="term" value="P:tRNA-type intron splice site recognition and cleavage"/>
    <property type="evidence" value="ECO:0007669"/>
    <property type="project" value="TreeGrafter"/>
</dbReference>
<keyword evidence="6" id="KW-1185">Reference proteome</keyword>
<evidence type="ECO:0000256" key="3">
    <source>
        <dbReference type="SAM" id="MobiDB-lite"/>
    </source>
</evidence>
<sequence>MIFHVHSAKELFRWRKKEKGSLPQRGGVKDFEPDDSWLQAKRLEAFYEEELFVLGEPRVEKSGNLVQGSWDEKTGLVSIEKTAKFWMKMGFVENNHNWLYPEEALFLMEVNCLEVQHHGLSLSLQEAYNLFLWPNTTLSLEEYQVYAHLRRLGYVVLRHSGKLESTPYERKIKLDKHCAKKKRKHDRPKQGLGEPVNKHTAAEPSDAQHALKNNASHTSTGFSVNITHCRQEALKNTLQEEVIALDHDTDGSRNDMSVNCVCEEVDSSVACNVDSTKRCEEVNTSVECSVDSTKSNHWKGDVSSCFEDATDRVHLTNHQGCSSEKITGAVDECDEPEFKRQKLEKSFEHDDALSKADNAVLNRLSIIQPFQESFEGKQSNPVKLSFDVYLPNTTFKKTSPGLPDHRICVSRCLQPPDPLQLQSAVAYLSDNVPLHWAVVISGEISFFVFENKHCQSTLRLLVD</sequence>
<protein>
    <recommendedName>
        <fullName evidence="4">tRNA-splicing endonuclease subunit Sen54 N-terminal domain-containing protein</fullName>
    </recommendedName>
</protein>
<evidence type="ECO:0000313" key="6">
    <source>
        <dbReference type="Proteomes" id="UP000245119"/>
    </source>
</evidence>
<comment type="similarity">
    <text evidence="1">Belongs to the SEN54 family.</text>
</comment>
<evidence type="ECO:0000256" key="2">
    <source>
        <dbReference type="ARBA" id="ARBA00022694"/>
    </source>
</evidence>
<evidence type="ECO:0000259" key="4">
    <source>
        <dbReference type="Pfam" id="PF12928"/>
    </source>
</evidence>
<dbReference type="Pfam" id="PF12928">
    <property type="entry name" value="tRNA_int_end_N2"/>
    <property type="match status" value="1"/>
</dbReference>
<feature type="region of interest" description="Disordered" evidence="3">
    <location>
        <begin position="177"/>
        <end position="208"/>
    </location>
</feature>
<keyword evidence="2" id="KW-0819">tRNA processing</keyword>
<reference evidence="5 6" key="1">
    <citation type="submission" date="2018-04" db="EMBL/GenBank/DDBJ databases">
        <title>The genome of golden apple snail Pomacea canaliculata provides insight into stress tolerance and invasive adaptation.</title>
        <authorList>
            <person name="Liu C."/>
            <person name="Liu B."/>
            <person name="Ren Y."/>
            <person name="Zhang Y."/>
            <person name="Wang H."/>
            <person name="Li S."/>
            <person name="Jiang F."/>
            <person name="Yin L."/>
            <person name="Zhang G."/>
            <person name="Qian W."/>
            <person name="Fan W."/>
        </authorList>
    </citation>
    <scope>NUCLEOTIDE SEQUENCE [LARGE SCALE GENOMIC DNA]</scope>
    <source>
        <strain evidence="5">SZHN2017</strain>
        <tissue evidence="5">Muscle</tissue>
    </source>
</reference>
<dbReference type="EMBL" id="PZQS01000001">
    <property type="protein sequence ID" value="PVD37450.1"/>
    <property type="molecule type" value="Genomic_DNA"/>
</dbReference>
<dbReference type="OrthoDB" id="408683at2759"/>
<evidence type="ECO:0000313" key="5">
    <source>
        <dbReference type="EMBL" id="PVD37450.1"/>
    </source>
</evidence>
<name>A0A2T7PVN1_POMCA</name>